<protein>
    <submittedName>
        <fullName evidence="1">Uncharacterized protein</fullName>
    </submittedName>
</protein>
<accession>A0A413U8L7</accession>
<dbReference type="Proteomes" id="UP000286220">
    <property type="component" value="Unassembled WGS sequence"/>
</dbReference>
<proteinExistence type="predicted"/>
<name>A0A413U8L7_9FIRM</name>
<gene>
    <name evidence="1" type="ORF">DW912_00645</name>
</gene>
<evidence type="ECO:0000313" key="2">
    <source>
        <dbReference type="Proteomes" id="UP000286220"/>
    </source>
</evidence>
<organism evidence="1 2">
    <name type="scientific">Agathobacter rectalis</name>
    <dbReference type="NCBI Taxonomy" id="39491"/>
    <lineage>
        <taxon>Bacteria</taxon>
        <taxon>Bacillati</taxon>
        <taxon>Bacillota</taxon>
        <taxon>Clostridia</taxon>
        <taxon>Lachnospirales</taxon>
        <taxon>Lachnospiraceae</taxon>
        <taxon>Agathobacter</taxon>
    </lineage>
</organism>
<dbReference type="EMBL" id="QSFZ01000001">
    <property type="protein sequence ID" value="RHA94609.1"/>
    <property type="molecule type" value="Genomic_DNA"/>
</dbReference>
<evidence type="ECO:0000313" key="1">
    <source>
        <dbReference type="EMBL" id="RHA94609.1"/>
    </source>
</evidence>
<sequence length="70" mass="8146">MLRGYVSEYVSCGDYCVDTKEKLVEILYFRHFAKHFTFTSEGKNSRNKHLKNYFDVSVVIDIGCGNTNEK</sequence>
<reference evidence="1 2" key="1">
    <citation type="submission" date="2018-08" db="EMBL/GenBank/DDBJ databases">
        <title>A genome reference for cultivated species of the human gut microbiota.</title>
        <authorList>
            <person name="Zou Y."/>
            <person name="Xue W."/>
            <person name="Luo G."/>
        </authorList>
    </citation>
    <scope>NUCLEOTIDE SEQUENCE [LARGE SCALE GENOMIC DNA]</scope>
    <source>
        <strain evidence="1 2">AM42-17AT</strain>
    </source>
</reference>
<comment type="caution">
    <text evidence="1">The sequence shown here is derived from an EMBL/GenBank/DDBJ whole genome shotgun (WGS) entry which is preliminary data.</text>
</comment>
<dbReference type="AlphaFoldDB" id="A0A413U8L7"/>